<gene>
    <name evidence="1" type="ORF">GR170_24135</name>
</gene>
<dbReference type="GO" id="GO:0016787">
    <property type="term" value="F:hydrolase activity"/>
    <property type="evidence" value="ECO:0007669"/>
    <property type="project" value="UniProtKB-KW"/>
</dbReference>
<dbReference type="AlphaFoldDB" id="A0A6L7GAF9"/>
<dbReference type="RefSeq" id="WP_160897047.1">
    <property type="nucleotide sequence ID" value="NZ_WUMU01000038.1"/>
</dbReference>
<dbReference type="Pfam" id="PF05013">
    <property type="entry name" value="FGase"/>
    <property type="match status" value="1"/>
</dbReference>
<evidence type="ECO:0000313" key="2">
    <source>
        <dbReference type="Proteomes" id="UP000477911"/>
    </source>
</evidence>
<reference evidence="1 2" key="1">
    <citation type="submission" date="2019-12" db="EMBL/GenBank/DDBJ databases">
        <authorList>
            <person name="Li M."/>
        </authorList>
    </citation>
    <scope>NUCLEOTIDE SEQUENCE [LARGE SCALE GENOMIC DNA]</scope>
    <source>
        <strain evidence="1 2">GBMRC 2024</strain>
    </source>
</reference>
<accession>A0A6L7GAF9</accession>
<proteinExistence type="predicted"/>
<dbReference type="InterPro" id="IPR007709">
    <property type="entry name" value="N-FG_amidohydro"/>
</dbReference>
<keyword evidence="1" id="KW-0378">Hydrolase</keyword>
<dbReference type="EMBL" id="WUMU01000038">
    <property type="protein sequence ID" value="MXN20929.1"/>
    <property type="molecule type" value="Genomic_DNA"/>
</dbReference>
<keyword evidence="2" id="KW-1185">Reference proteome</keyword>
<dbReference type="SUPFAM" id="SSF53187">
    <property type="entry name" value="Zn-dependent exopeptidases"/>
    <property type="match status" value="1"/>
</dbReference>
<comment type="caution">
    <text evidence="1">The sequence shown here is derived from an EMBL/GenBank/DDBJ whole genome shotgun (WGS) entry which is preliminary data.</text>
</comment>
<sequence>MTSPSYDLFRPARQTTSTIFASPHSGRDYPADMMDRTSLDRLQVRSSEDAFVDQLFACAPEFGAPLLCSRAPRAYVDLNRGAEELDPAVVDGVRRRGHNPRVASGLGVIPRVVAGGRPLYQGKLSLAEAESRLARCWHPYHDTLQTLLNESLGLFGEAILIDCHSMPHEALDGVARNAGRRPEVVIGDRFGASIDSFLVERIEAAFSAAGLVVVRNAPFAGAYVTQHYGRPSRRQHAVQIEIDRSIYMDEARIEPRADFEDFAAVIRAVVAEITQLGRSDVPLAAE</sequence>
<organism evidence="1 2">
    <name type="scientific">Pseudooceanicola albus</name>
    <dbReference type="NCBI Taxonomy" id="2692189"/>
    <lineage>
        <taxon>Bacteria</taxon>
        <taxon>Pseudomonadati</taxon>
        <taxon>Pseudomonadota</taxon>
        <taxon>Alphaproteobacteria</taxon>
        <taxon>Rhodobacterales</taxon>
        <taxon>Paracoccaceae</taxon>
        <taxon>Pseudooceanicola</taxon>
    </lineage>
</organism>
<protein>
    <submittedName>
        <fullName evidence="1">N-formylglutamate amidohydrolase</fullName>
    </submittedName>
</protein>
<dbReference type="Proteomes" id="UP000477911">
    <property type="component" value="Unassembled WGS sequence"/>
</dbReference>
<dbReference type="Gene3D" id="3.40.630.40">
    <property type="entry name" value="Zn-dependent exopeptidases"/>
    <property type="match status" value="1"/>
</dbReference>
<evidence type="ECO:0000313" key="1">
    <source>
        <dbReference type="EMBL" id="MXN20929.1"/>
    </source>
</evidence>
<name>A0A6L7GAF9_9RHOB</name>